<dbReference type="PANTHER" id="PTHR45639">
    <property type="entry name" value="HSC70CB, ISOFORM G-RELATED"/>
    <property type="match status" value="1"/>
</dbReference>
<dbReference type="Gene3D" id="3.30.30.30">
    <property type="match status" value="1"/>
</dbReference>
<protein>
    <recommendedName>
        <fullName evidence="8">Hypoxia up-regulated protein 1</fullName>
    </recommendedName>
</protein>
<dbReference type="Gene3D" id="3.30.420.40">
    <property type="match status" value="2"/>
</dbReference>
<accession>A0A068WHL1</accession>
<dbReference type="SUPFAM" id="SSF53067">
    <property type="entry name" value="Actin-like ATPase domain"/>
    <property type="match status" value="2"/>
</dbReference>
<gene>
    <name evidence="11" type="ORF">EgrG_000981800</name>
</gene>
<dbReference type="AlphaFoldDB" id="A0A068WHL1"/>
<feature type="signal peptide" evidence="10">
    <location>
        <begin position="1"/>
        <end position="23"/>
    </location>
</feature>
<keyword evidence="6" id="KW-0067">ATP-binding</keyword>
<evidence type="ECO:0000313" key="13">
    <source>
        <dbReference type="WBParaSite" id="EgrG_000981800"/>
    </source>
</evidence>
<dbReference type="CDD" id="cd10230">
    <property type="entry name" value="ASKHA_NBD_HSP70_HYOU1"/>
    <property type="match status" value="1"/>
</dbReference>
<dbReference type="Gene3D" id="1.20.1270.10">
    <property type="match status" value="1"/>
</dbReference>
<reference evidence="11 12" key="1">
    <citation type="journal article" date="2013" name="Nature">
        <title>The genomes of four tapeworm species reveal adaptations to parasitism.</title>
        <authorList>
            <person name="Tsai I.J."/>
            <person name="Zarowiecki M."/>
            <person name="Holroyd N."/>
            <person name="Garciarrubio A."/>
            <person name="Sanchez-Flores A."/>
            <person name="Brooks K.L."/>
            <person name="Tracey A."/>
            <person name="Bobes R.J."/>
            <person name="Fragoso G."/>
            <person name="Sciutto E."/>
            <person name="Aslett M."/>
            <person name="Beasley H."/>
            <person name="Bennett H.M."/>
            <person name="Cai J."/>
            <person name="Camicia F."/>
            <person name="Clark R."/>
            <person name="Cucher M."/>
            <person name="De Silva N."/>
            <person name="Day T.A."/>
            <person name="Deplazes P."/>
            <person name="Estrada K."/>
            <person name="Fernandez C."/>
            <person name="Holland P.W."/>
            <person name="Hou J."/>
            <person name="Hu S."/>
            <person name="Huckvale T."/>
            <person name="Hung S.S."/>
            <person name="Kamenetzky L."/>
            <person name="Keane J.A."/>
            <person name="Kiss F."/>
            <person name="Koziol U."/>
            <person name="Lambert O."/>
            <person name="Liu K."/>
            <person name="Luo X."/>
            <person name="Luo Y."/>
            <person name="Macchiaroli N."/>
            <person name="Nichol S."/>
            <person name="Paps J."/>
            <person name="Parkinson J."/>
            <person name="Pouchkina-Stantcheva N."/>
            <person name="Riddiford N."/>
            <person name="Rosenzvit M."/>
            <person name="Salinas G."/>
            <person name="Wasmuth J.D."/>
            <person name="Zamanian M."/>
            <person name="Zheng Y."/>
            <person name="Cai X."/>
            <person name="Soberon X."/>
            <person name="Olson P.D."/>
            <person name="Laclette J.P."/>
            <person name="Brehm K."/>
            <person name="Berriman M."/>
            <person name="Garciarrubio A."/>
            <person name="Bobes R.J."/>
            <person name="Fragoso G."/>
            <person name="Sanchez-Flores A."/>
            <person name="Estrada K."/>
            <person name="Cevallos M.A."/>
            <person name="Morett E."/>
            <person name="Gonzalez V."/>
            <person name="Portillo T."/>
            <person name="Ochoa-Leyva A."/>
            <person name="Jose M.V."/>
            <person name="Sciutto E."/>
            <person name="Landa A."/>
            <person name="Jimenez L."/>
            <person name="Valdes V."/>
            <person name="Carrero J.C."/>
            <person name="Larralde C."/>
            <person name="Morales-Montor J."/>
            <person name="Limon-Lason J."/>
            <person name="Soberon X."/>
            <person name="Laclette J.P."/>
        </authorList>
    </citation>
    <scope>NUCLEOTIDE SEQUENCE [LARGE SCALE GENOMIC DNA]</scope>
</reference>
<evidence type="ECO:0000256" key="10">
    <source>
        <dbReference type="SAM" id="SignalP"/>
    </source>
</evidence>
<evidence type="ECO:0000313" key="12">
    <source>
        <dbReference type="Proteomes" id="UP000492820"/>
    </source>
</evidence>
<keyword evidence="3 10" id="KW-0732">Signal</keyword>
<dbReference type="InterPro" id="IPR029048">
    <property type="entry name" value="HSP70_C_sf"/>
</dbReference>
<keyword evidence="5" id="KW-0256">Endoplasmic reticulum</keyword>
<sequence length="996" mass="110016">MFHFDMSFVISLCLLFALPFCNGISTMAIDLGTDVTKVAVVRPGVPMEIVLDGASKRTICTLVLLKEGNRLFGNGAVASATRDPTIVFAELPSIVGKTLDHPTVIEYQKRYPYHNLTFSYESRQLAFVVNGKEFTVETLLAMFLEYVKKTAEAFAESQMKTAVITVPSYFTQAERRAVLRSAGLANIEVIQLMDDNVAVALDYIRPRIKLAKEKPIYLFFDVGATATTATLVSYQMAQVKGESSGEHPHVYVLGAASDTTLGTNAFIDRLQAHLIHRFRTMHNIEADISRNARAVAKFRREAIRVFKILSANKEIQASVEEVYNGLDLQVKVSRLELEAMCADLVARVPLIIQAALHAAATSPAAAASTLSDIREVIVFGGGSRIPVIQSAILSATKMQTLGKNVNSDEAAAMGAIYQAASNTRGFLVKKIVLRGSTRYPLAVTLPRISADNDTNSAEGELITRVLFPASNPFPQKRTIKFPRPQKDISFQVHYSETPENLSRYLNRAEAVMNVSILDVKAVIEKFEESGHSAQAVKTHLELDASGILQLSEVNLIMTHEEQQNKSNGTTSTLKKFADGISNLFGSGERKASEDKAKPPDALEQTRGDNETQPLMRNDSDATAANATATAPQTKTLIHPLSFQVQILDLVSPPVESVGASMAILREYDAADNERDLLNAAKNDLERTIFTTLSDIEISFDNHATEVELEALSATVDETSRWYDEEGHYAPRSVVEEHLAKLREVVDPYKRRVRAFAELPAAMTKLEELLTSKAQAIGIVMRANSALETVTASEFVQALNETLGKEEEEKKVGLPIYTQEEVEALRKLIAETQTWLMEVRTLLANCDRRADPPVRLVTVMERTAALDAKLDYFGHKGEIWFTTYKRLFDIKKLALAEAARKAEIAGNATAENATVVEAPQVEEEQSATEESETIPEPKTTTPRSDLAHTHIFHFVHLRSPLPFPSKVGCFPFILLAPSRLRCCHSHRFTRLVHAVFV</sequence>
<keyword evidence="4" id="KW-0547">Nucleotide-binding</keyword>
<evidence type="ECO:0000256" key="8">
    <source>
        <dbReference type="ARBA" id="ARBA00040503"/>
    </source>
</evidence>
<evidence type="ECO:0000256" key="7">
    <source>
        <dbReference type="ARBA" id="ARBA00023186"/>
    </source>
</evidence>
<dbReference type="InterPro" id="IPR043129">
    <property type="entry name" value="ATPase_NBD"/>
</dbReference>
<evidence type="ECO:0000256" key="1">
    <source>
        <dbReference type="ARBA" id="ARBA00004319"/>
    </source>
</evidence>
<feature type="compositionally biased region" description="Basic and acidic residues" evidence="9">
    <location>
        <begin position="587"/>
        <end position="609"/>
    </location>
</feature>
<organism evidence="11">
    <name type="scientific">Echinococcus granulosus</name>
    <name type="common">Hydatid tapeworm</name>
    <dbReference type="NCBI Taxonomy" id="6210"/>
    <lineage>
        <taxon>Eukaryota</taxon>
        <taxon>Metazoa</taxon>
        <taxon>Spiralia</taxon>
        <taxon>Lophotrochozoa</taxon>
        <taxon>Platyhelminthes</taxon>
        <taxon>Cestoda</taxon>
        <taxon>Eucestoda</taxon>
        <taxon>Cyclophyllidea</taxon>
        <taxon>Taeniidae</taxon>
        <taxon>Echinococcus</taxon>
        <taxon>Echinococcus granulosus group</taxon>
    </lineage>
</organism>
<keyword evidence="11" id="KW-0346">Stress response</keyword>
<dbReference type="EMBL" id="LK028577">
    <property type="protein sequence ID" value="CDS17094.1"/>
    <property type="molecule type" value="Genomic_DNA"/>
</dbReference>
<dbReference type="PROSITE" id="PS01036">
    <property type="entry name" value="HSP70_3"/>
    <property type="match status" value="1"/>
</dbReference>
<dbReference type="Proteomes" id="UP000492820">
    <property type="component" value="Unassembled WGS sequence"/>
</dbReference>
<dbReference type="InterPro" id="IPR029047">
    <property type="entry name" value="HSP70_peptide-bd_sf"/>
</dbReference>
<evidence type="ECO:0000256" key="5">
    <source>
        <dbReference type="ARBA" id="ARBA00022824"/>
    </source>
</evidence>
<name>A0A068WHL1_ECHGR</name>
<evidence type="ECO:0000256" key="6">
    <source>
        <dbReference type="ARBA" id="ARBA00022840"/>
    </source>
</evidence>
<dbReference type="PANTHER" id="PTHR45639:SF3">
    <property type="entry name" value="HYPOXIA UP-REGULATED PROTEIN 1"/>
    <property type="match status" value="1"/>
</dbReference>
<dbReference type="PRINTS" id="PR00301">
    <property type="entry name" value="HEATSHOCK70"/>
</dbReference>
<dbReference type="GO" id="GO:0140662">
    <property type="term" value="F:ATP-dependent protein folding chaperone"/>
    <property type="evidence" value="ECO:0007669"/>
    <property type="project" value="InterPro"/>
</dbReference>
<proteinExistence type="inferred from homology"/>
<dbReference type="GO" id="GO:0030968">
    <property type="term" value="P:endoplasmic reticulum unfolded protein response"/>
    <property type="evidence" value="ECO:0007669"/>
    <property type="project" value="TreeGrafter"/>
</dbReference>
<evidence type="ECO:0000256" key="4">
    <source>
        <dbReference type="ARBA" id="ARBA00022741"/>
    </source>
</evidence>
<evidence type="ECO:0000256" key="3">
    <source>
        <dbReference type="ARBA" id="ARBA00022729"/>
    </source>
</evidence>
<evidence type="ECO:0000256" key="9">
    <source>
        <dbReference type="SAM" id="MobiDB-lite"/>
    </source>
</evidence>
<dbReference type="SUPFAM" id="SSF100934">
    <property type="entry name" value="Heat shock protein 70kD (HSP70), C-terminal subdomain"/>
    <property type="match status" value="1"/>
</dbReference>
<dbReference type="InterPro" id="IPR018181">
    <property type="entry name" value="Heat_shock_70_CS"/>
</dbReference>
<dbReference type="Gene3D" id="3.90.640.10">
    <property type="entry name" value="Actin, Chain A, domain 4"/>
    <property type="match status" value="1"/>
</dbReference>
<feature type="region of interest" description="Disordered" evidence="9">
    <location>
        <begin position="585"/>
        <end position="616"/>
    </location>
</feature>
<dbReference type="OrthoDB" id="10262720at2759"/>
<dbReference type="GO" id="GO:0005524">
    <property type="term" value="F:ATP binding"/>
    <property type="evidence" value="ECO:0007669"/>
    <property type="project" value="UniProtKB-KW"/>
</dbReference>
<feature type="chain" id="PRO_5035983778" description="Hypoxia up-regulated protein 1" evidence="10">
    <location>
        <begin position="24"/>
        <end position="996"/>
    </location>
</feature>
<evidence type="ECO:0000256" key="2">
    <source>
        <dbReference type="ARBA" id="ARBA00007381"/>
    </source>
</evidence>
<dbReference type="Pfam" id="PF00012">
    <property type="entry name" value="HSP70"/>
    <property type="match status" value="1"/>
</dbReference>
<evidence type="ECO:0000313" key="11">
    <source>
        <dbReference type="EMBL" id="CDS17094.1"/>
    </source>
</evidence>
<comment type="similarity">
    <text evidence="2">Belongs to the heat shock protein 70 family.</text>
</comment>
<dbReference type="Gene3D" id="2.60.34.10">
    <property type="entry name" value="Substrate Binding Domain Of DNAk, Chain A, domain 1"/>
    <property type="match status" value="1"/>
</dbReference>
<dbReference type="InterPro" id="IPR013126">
    <property type="entry name" value="Hsp_70_fam"/>
</dbReference>
<reference evidence="13" key="3">
    <citation type="submission" date="2020-10" db="UniProtKB">
        <authorList>
            <consortium name="WormBaseParasite"/>
        </authorList>
    </citation>
    <scope>IDENTIFICATION</scope>
</reference>
<dbReference type="GO" id="GO:0005788">
    <property type="term" value="C:endoplasmic reticulum lumen"/>
    <property type="evidence" value="ECO:0007669"/>
    <property type="project" value="UniProtKB-SubCell"/>
</dbReference>
<dbReference type="WBParaSite" id="EgrG_000981800">
    <property type="protein sequence ID" value="EgrG_000981800"/>
    <property type="gene ID" value="EgrG_000981800"/>
</dbReference>
<dbReference type="SMR" id="A0A068WHL1"/>
<reference evidence="11" key="2">
    <citation type="submission" date="2014-06" db="EMBL/GenBank/DDBJ databases">
        <authorList>
            <person name="Aslett M."/>
        </authorList>
    </citation>
    <scope>NUCLEOTIDE SEQUENCE</scope>
</reference>
<feature type="compositionally biased region" description="Acidic residues" evidence="9">
    <location>
        <begin position="919"/>
        <end position="932"/>
    </location>
</feature>
<keyword evidence="7" id="KW-0143">Chaperone</keyword>
<dbReference type="GO" id="GO:0034663">
    <property type="term" value="C:endoplasmic reticulum chaperone complex"/>
    <property type="evidence" value="ECO:0007669"/>
    <property type="project" value="TreeGrafter"/>
</dbReference>
<comment type="subcellular location">
    <subcellularLocation>
        <location evidence="1">Endoplasmic reticulum lumen</location>
    </subcellularLocation>
</comment>
<feature type="region of interest" description="Disordered" evidence="9">
    <location>
        <begin position="918"/>
        <end position="942"/>
    </location>
</feature>